<name>A0ABP1QWS9_9HEXA</name>
<dbReference type="InterPro" id="IPR036047">
    <property type="entry name" value="F-box-like_dom_sf"/>
</dbReference>
<dbReference type="EMBL" id="CAXLJM020000048">
    <property type="protein sequence ID" value="CAL8112403.1"/>
    <property type="molecule type" value="Genomic_DNA"/>
</dbReference>
<protein>
    <recommendedName>
        <fullName evidence="4">F-box domain-containing protein</fullName>
    </recommendedName>
</protein>
<dbReference type="Proteomes" id="UP001642540">
    <property type="component" value="Unassembled WGS sequence"/>
</dbReference>
<dbReference type="SUPFAM" id="SSF81383">
    <property type="entry name" value="F-box domain"/>
    <property type="match status" value="1"/>
</dbReference>
<organism evidence="2 3">
    <name type="scientific">Orchesella dallaii</name>
    <dbReference type="NCBI Taxonomy" id="48710"/>
    <lineage>
        <taxon>Eukaryota</taxon>
        <taxon>Metazoa</taxon>
        <taxon>Ecdysozoa</taxon>
        <taxon>Arthropoda</taxon>
        <taxon>Hexapoda</taxon>
        <taxon>Collembola</taxon>
        <taxon>Entomobryomorpha</taxon>
        <taxon>Entomobryoidea</taxon>
        <taxon>Orchesellidae</taxon>
        <taxon>Orchesellinae</taxon>
        <taxon>Orchesella</taxon>
    </lineage>
</organism>
<evidence type="ECO:0000313" key="3">
    <source>
        <dbReference type="Proteomes" id="UP001642540"/>
    </source>
</evidence>
<evidence type="ECO:0000313" key="2">
    <source>
        <dbReference type="EMBL" id="CAL8112403.1"/>
    </source>
</evidence>
<comment type="caution">
    <text evidence="2">The sequence shown here is derived from an EMBL/GenBank/DDBJ whole genome shotgun (WGS) entry which is preliminary data.</text>
</comment>
<accession>A0ABP1QWS9</accession>
<gene>
    <name evidence="2" type="ORF">ODALV1_LOCUS15632</name>
</gene>
<dbReference type="Gene3D" id="3.80.10.10">
    <property type="entry name" value="Ribonuclease Inhibitor"/>
    <property type="match status" value="1"/>
</dbReference>
<proteinExistence type="predicted"/>
<keyword evidence="3" id="KW-1185">Reference proteome</keyword>
<sequence length="497" mass="57079">MDLNGTSKEVEEEVCQRYGSPPVTPEISPMSPPPPVAEETCWDSLPPEVQEIIVEKLGDKPELLRYRLVNSSWKATVDTILERQFLSLWTEWNPIEPEQHTIELHHYVRVYNALEDADEDGNPTTGLILARAINDGVPRLRPIWSHLAENDRSMNLIPTFDHHLPDIHNSKLGSPIPTNSLRIRFHDKVWQEKQIFEGLRRSQMFVDLVVQYDHCFSYLKALLLTDIEMSLSNLEIIIGKLTNLRALTLEDTIIHVEPGNQEENTVLPPHSNLSHLRITSTNSTASQLLLKAYHEQLISLETNSCVPFFSKPYGNLKRLKLITGLKPDPDAQFPQGEENPFPALKYLSVIIHDGHIFEWDELMQFIDALPRALTNLHLDIEPRWETEEEKIRQLTSSGGTFPNVKMLGIFLPASPQHAECLRRLILPKFPNLQEIYLIDGSWRLNYAIRGGSYDIDSVCRRLNAAKRVAKKVEQMVLRLQFYATVCPKLKYTKIYSY</sequence>
<dbReference type="InterPro" id="IPR032675">
    <property type="entry name" value="LRR_dom_sf"/>
</dbReference>
<evidence type="ECO:0000256" key="1">
    <source>
        <dbReference type="SAM" id="MobiDB-lite"/>
    </source>
</evidence>
<reference evidence="2 3" key="1">
    <citation type="submission" date="2024-08" db="EMBL/GenBank/DDBJ databases">
        <authorList>
            <person name="Cucini C."/>
            <person name="Frati F."/>
        </authorList>
    </citation>
    <scope>NUCLEOTIDE SEQUENCE [LARGE SCALE GENOMIC DNA]</scope>
</reference>
<evidence type="ECO:0008006" key="4">
    <source>
        <dbReference type="Google" id="ProtNLM"/>
    </source>
</evidence>
<feature type="region of interest" description="Disordered" evidence="1">
    <location>
        <begin position="1"/>
        <end position="37"/>
    </location>
</feature>